<dbReference type="EMBL" id="BAABGU010000048">
    <property type="protein sequence ID" value="GAA4579395.1"/>
    <property type="molecule type" value="Genomic_DNA"/>
</dbReference>
<evidence type="ECO:0000313" key="2">
    <source>
        <dbReference type="Proteomes" id="UP001500307"/>
    </source>
</evidence>
<sequence length="56" mass="5899">MVGDRHVGAMAHPGHDPALASEMNAMADAGVDADDERVLQALLIRTQLPFDGLETA</sequence>
<name>A0ABP8T5H8_9ACTN</name>
<gene>
    <name evidence="1" type="ORF">GCM10023176_57000</name>
</gene>
<organism evidence="1 2">
    <name type="scientific">Micromonospora coerulea</name>
    <dbReference type="NCBI Taxonomy" id="47856"/>
    <lineage>
        <taxon>Bacteria</taxon>
        <taxon>Bacillati</taxon>
        <taxon>Actinomycetota</taxon>
        <taxon>Actinomycetes</taxon>
        <taxon>Micromonosporales</taxon>
        <taxon>Micromonosporaceae</taxon>
        <taxon>Micromonospora</taxon>
    </lineage>
</organism>
<proteinExistence type="predicted"/>
<protein>
    <submittedName>
        <fullName evidence="1">Uncharacterized protein</fullName>
    </submittedName>
</protein>
<keyword evidence="2" id="KW-1185">Reference proteome</keyword>
<dbReference type="Proteomes" id="UP001500307">
    <property type="component" value="Unassembled WGS sequence"/>
</dbReference>
<comment type="caution">
    <text evidence="1">The sequence shown here is derived from an EMBL/GenBank/DDBJ whole genome shotgun (WGS) entry which is preliminary data.</text>
</comment>
<accession>A0ABP8T5H8</accession>
<reference evidence="2" key="1">
    <citation type="journal article" date="2019" name="Int. J. Syst. Evol. Microbiol.">
        <title>The Global Catalogue of Microorganisms (GCM) 10K type strain sequencing project: providing services to taxonomists for standard genome sequencing and annotation.</title>
        <authorList>
            <consortium name="The Broad Institute Genomics Platform"/>
            <consortium name="The Broad Institute Genome Sequencing Center for Infectious Disease"/>
            <person name="Wu L."/>
            <person name="Ma J."/>
        </authorList>
    </citation>
    <scope>NUCLEOTIDE SEQUENCE [LARGE SCALE GENOMIC DNA]</scope>
    <source>
        <strain evidence="2">JCM 3175</strain>
    </source>
</reference>
<evidence type="ECO:0000313" key="1">
    <source>
        <dbReference type="EMBL" id="GAA4579395.1"/>
    </source>
</evidence>